<evidence type="ECO:0000256" key="2">
    <source>
        <dbReference type="ARBA" id="ARBA00009836"/>
    </source>
</evidence>
<dbReference type="Pfam" id="PF01885">
    <property type="entry name" value="PTS_2-RNA"/>
    <property type="match status" value="1"/>
</dbReference>
<feature type="non-terminal residue" evidence="8">
    <location>
        <position position="1"/>
    </location>
</feature>
<dbReference type="GO" id="GO:0000215">
    <property type="term" value="F:tRNA 2'-phosphotransferase activity"/>
    <property type="evidence" value="ECO:0007669"/>
    <property type="project" value="UniProtKB-EC"/>
</dbReference>
<proteinExistence type="inferred from homology"/>
<comment type="similarity">
    <text evidence="2">Belongs to the KptA/TPT1 family.</text>
</comment>
<evidence type="ECO:0000313" key="8">
    <source>
        <dbReference type="EMBL" id="KAK0623526.1"/>
    </source>
</evidence>
<protein>
    <recommendedName>
        <fullName evidence="3">2'-phosphotransferase</fullName>
        <ecNumber evidence="3">2.7.1.160</ecNumber>
    </recommendedName>
</protein>
<accession>A0AA40C319</accession>
<evidence type="ECO:0000256" key="3">
    <source>
        <dbReference type="ARBA" id="ARBA00012007"/>
    </source>
</evidence>
<keyword evidence="9" id="KW-1185">Reference proteome</keyword>
<dbReference type="GO" id="GO:0006388">
    <property type="term" value="P:tRNA splicing, via endonucleolytic cleavage and ligation"/>
    <property type="evidence" value="ECO:0007669"/>
    <property type="project" value="TreeGrafter"/>
</dbReference>
<sequence length="285" mass="31046">LAEQFEDRASLSSRGGSRSHRGGRFRGGGGGGGKNREVDISRALSRLLRHQASNAGITLDAEGYAPLDKVLQWGPLQSLSPTFSELTSLVRTNDKQRFTLKPNPITNPALDETSTSSSDWLIRANQGHSIKLDNEGLLKPLASPLPDGTIPEGSVPVPENVIHGTYFAFWPQIVASGGLKPMGRNHIHFSTGLPEEGKEVVSGMRRDAEVLVYVDVEQSMRDGGVRWWMSENGVVLTEGGEDGMVGTRWFREVKGRAQGVGTLWREGEWVADLPEGLKVRVPQGK</sequence>
<feature type="non-terminal residue" evidence="8">
    <location>
        <position position="285"/>
    </location>
</feature>
<dbReference type="Proteomes" id="UP001175000">
    <property type="component" value="Unassembled WGS sequence"/>
</dbReference>
<evidence type="ECO:0000256" key="4">
    <source>
        <dbReference type="ARBA" id="ARBA00022679"/>
    </source>
</evidence>
<dbReference type="InterPro" id="IPR002745">
    <property type="entry name" value="Ptrans_KptA/Tpt1"/>
</dbReference>
<keyword evidence="5" id="KW-0520">NAD</keyword>
<dbReference type="PANTHER" id="PTHR12684">
    <property type="entry name" value="PUTATIVE PHOSPHOTRANSFERASE"/>
    <property type="match status" value="1"/>
</dbReference>
<comment type="caution">
    <text evidence="8">The sequence shown here is derived from an EMBL/GenBank/DDBJ whole genome shotgun (WGS) entry which is preliminary data.</text>
</comment>
<feature type="region of interest" description="Disordered" evidence="7">
    <location>
        <begin position="1"/>
        <end position="37"/>
    </location>
</feature>
<dbReference type="PANTHER" id="PTHR12684:SF2">
    <property type="entry name" value="TRNA 2'-PHOSPHOTRANSFERASE 1"/>
    <property type="match status" value="1"/>
</dbReference>
<evidence type="ECO:0000256" key="1">
    <source>
        <dbReference type="ARBA" id="ARBA00003343"/>
    </source>
</evidence>
<dbReference type="EC" id="2.7.1.160" evidence="3"/>
<dbReference type="AlphaFoldDB" id="A0AA40C319"/>
<comment type="catalytic activity">
    <reaction evidence="6">
        <text>2'-phospho-[ligated tRNA] + NAD(+) = mature tRNA + ADP-alpha-D-ribose 1'',2''-cyclic phosphate + nicotinamide</text>
        <dbReference type="Rhea" id="RHEA:23324"/>
        <dbReference type="Rhea" id="RHEA-COMP:11106"/>
        <dbReference type="Rhea" id="RHEA-COMP:11107"/>
        <dbReference type="ChEBI" id="CHEBI:17154"/>
        <dbReference type="ChEBI" id="CHEBI:57540"/>
        <dbReference type="ChEBI" id="CHEBI:76596"/>
        <dbReference type="ChEBI" id="CHEBI:82883"/>
        <dbReference type="ChEBI" id="CHEBI:85027"/>
        <dbReference type="EC" id="2.7.1.160"/>
    </reaction>
</comment>
<comment type="function">
    <text evidence="1">Catalyzes the last step of tRNA splicing, the transfer of the splice junction 2'-phosphate from ligated tRNA to NAD to produce ADP-ribose 1''-2'' cyclic phosphate.</text>
</comment>
<dbReference type="EMBL" id="JAULSU010000003">
    <property type="protein sequence ID" value="KAK0623526.1"/>
    <property type="molecule type" value="Genomic_DNA"/>
</dbReference>
<dbReference type="Gene3D" id="1.10.10.970">
    <property type="entry name" value="RNA 2'-phosphotransferase, Tpt1/KptA family, N-terminal domain"/>
    <property type="match status" value="1"/>
</dbReference>
<gene>
    <name evidence="8" type="ORF">B0T14DRAFT_393547</name>
</gene>
<name>A0AA40C319_9PEZI</name>
<dbReference type="InterPro" id="IPR042080">
    <property type="entry name" value="RNA_2'-PTrans_N"/>
</dbReference>
<evidence type="ECO:0000256" key="5">
    <source>
        <dbReference type="ARBA" id="ARBA00023027"/>
    </source>
</evidence>
<dbReference type="Gene3D" id="3.20.170.30">
    <property type="match status" value="1"/>
</dbReference>
<evidence type="ECO:0000313" key="9">
    <source>
        <dbReference type="Proteomes" id="UP001175000"/>
    </source>
</evidence>
<dbReference type="SUPFAM" id="SSF56399">
    <property type="entry name" value="ADP-ribosylation"/>
    <property type="match status" value="1"/>
</dbReference>
<keyword evidence="4" id="KW-0808">Transferase</keyword>
<dbReference type="InterPro" id="IPR042081">
    <property type="entry name" value="RNA_2'-PTrans_C"/>
</dbReference>
<organism evidence="8 9">
    <name type="scientific">Immersiella caudata</name>
    <dbReference type="NCBI Taxonomy" id="314043"/>
    <lineage>
        <taxon>Eukaryota</taxon>
        <taxon>Fungi</taxon>
        <taxon>Dikarya</taxon>
        <taxon>Ascomycota</taxon>
        <taxon>Pezizomycotina</taxon>
        <taxon>Sordariomycetes</taxon>
        <taxon>Sordariomycetidae</taxon>
        <taxon>Sordariales</taxon>
        <taxon>Lasiosphaeriaceae</taxon>
        <taxon>Immersiella</taxon>
    </lineage>
</organism>
<evidence type="ECO:0000256" key="6">
    <source>
        <dbReference type="ARBA" id="ARBA00047949"/>
    </source>
</evidence>
<evidence type="ECO:0000256" key="7">
    <source>
        <dbReference type="SAM" id="MobiDB-lite"/>
    </source>
</evidence>
<reference evidence="8" key="1">
    <citation type="submission" date="2023-06" db="EMBL/GenBank/DDBJ databases">
        <title>Genome-scale phylogeny and comparative genomics of the fungal order Sordariales.</title>
        <authorList>
            <consortium name="Lawrence Berkeley National Laboratory"/>
            <person name="Hensen N."/>
            <person name="Bonometti L."/>
            <person name="Westerberg I."/>
            <person name="Brannstrom I.O."/>
            <person name="Guillou S."/>
            <person name="Cros-Aarteil S."/>
            <person name="Calhoun S."/>
            <person name="Haridas S."/>
            <person name="Kuo A."/>
            <person name="Mondo S."/>
            <person name="Pangilinan J."/>
            <person name="Riley R."/>
            <person name="Labutti K."/>
            <person name="Andreopoulos B."/>
            <person name="Lipzen A."/>
            <person name="Chen C."/>
            <person name="Yanf M."/>
            <person name="Daum C."/>
            <person name="Ng V."/>
            <person name="Clum A."/>
            <person name="Steindorff A."/>
            <person name="Ohm R."/>
            <person name="Martin F."/>
            <person name="Silar P."/>
            <person name="Natvig D."/>
            <person name="Lalanne C."/>
            <person name="Gautier V."/>
            <person name="Ament-Velasquez S.L."/>
            <person name="Kruys A."/>
            <person name="Hutchinson M.I."/>
            <person name="Powell A.J."/>
            <person name="Barry K."/>
            <person name="Miller A.N."/>
            <person name="Grigoriev I.V."/>
            <person name="Debuchy R."/>
            <person name="Gladieux P."/>
            <person name="Thoren M.H."/>
            <person name="Johannesson H."/>
        </authorList>
    </citation>
    <scope>NUCLEOTIDE SEQUENCE</scope>
    <source>
        <strain evidence="8">CBS 606.72</strain>
    </source>
</reference>